<organism evidence="1 2">
    <name type="scientific">Phaeosphaeria nodorum (strain SN15 / ATCC MYA-4574 / FGSC 10173)</name>
    <name type="common">Glume blotch fungus</name>
    <name type="synonym">Parastagonospora nodorum</name>
    <dbReference type="NCBI Taxonomy" id="321614"/>
    <lineage>
        <taxon>Eukaryota</taxon>
        <taxon>Fungi</taxon>
        <taxon>Dikarya</taxon>
        <taxon>Ascomycota</taxon>
        <taxon>Pezizomycotina</taxon>
        <taxon>Dothideomycetes</taxon>
        <taxon>Pleosporomycetidae</taxon>
        <taxon>Pleosporales</taxon>
        <taxon>Pleosporineae</taxon>
        <taxon>Phaeosphaeriaceae</taxon>
        <taxon>Parastagonospora</taxon>
    </lineage>
</organism>
<dbReference type="AlphaFoldDB" id="Q0UT03"/>
<evidence type="ECO:0000313" key="1">
    <source>
        <dbReference type="EMBL" id="EAT87502.1"/>
    </source>
</evidence>
<accession>Q0UT03</accession>
<proteinExistence type="predicted"/>
<dbReference type="InParanoid" id="Q0UT03"/>
<gene>
    <name evidence="1" type="ORF">SNOG_05111</name>
</gene>
<protein>
    <submittedName>
        <fullName evidence="1">Uncharacterized protein</fullName>
    </submittedName>
</protein>
<name>Q0UT03_PHANO</name>
<dbReference type="KEGG" id="pno:SNOG_05111"/>
<dbReference type="EMBL" id="CH445331">
    <property type="protein sequence ID" value="EAT87502.1"/>
    <property type="molecule type" value="Genomic_DNA"/>
</dbReference>
<dbReference type="GeneID" id="5972396"/>
<reference evidence="2" key="1">
    <citation type="journal article" date="2007" name="Plant Cell">
        <title>Dothideomycete-plant interactions illuminated by genome sequencing and EST analysis of the wheat pathogen Stagonospora nodorum.</title>
        <authorList>
            <person name="Hane J.K."/>
            <person name="Lowe R.G."/>
            <person name="Solomon P.S."/>
            <person name="Tan K.C."/>
            <person name="Schoch C.L."/>
            <person name="Spatafora J.W."/>
            <person name="Crous P.W."/>
            <person name="Kodira C."/>
            <person name="Birren B.W."/>
            <person name="Galagan J.E."/>
            <person name="Torriani S.F."/>
            <person name="McDonald B.A."/>
            <person name="Oliver R.P."/>
        </authorList>
    </citation>
    <scope>NUCLEOTIDE SEQUENCE [LARGE SCALE GENOMIC DNA]</scope>
    <source>
        <strain evidence="2">SN15 / ATCC MYA-4574 / FGSC 10173</strain>
    </source>
</reference>
<dbReference type="RefSeq" id="XP_001795521.1">
    <property type="nucleotide sequence ID" value="XM_001795469.1"/>
</dbReference>
<evidence type="ECO:0000313" key="2">
    <source>
        <dbReference type="Proteomes" id="UP000001055"/>
    </source>
</evidence>
<sequence length="30" mass="3471">MVFGYSGQLHVSTPLDEKGERAMQMYQFGY</sequence>
<dbReference type="Proteomes" id="UP000001055">
    <property type="component" value="Unassembled WGS sequence"/>
</dbReference>